<name>A0AAD8GQI4_9APIA</name>
<evidence type="ECO:0000313" key="2">
    <source>
        <dbReference type="Proteomes" id="UP001237642"/>
    </source>
</evidence>
<dbReference type="AlphaFoldDB" id="A0AAD8GQI4"/>
<evidence type="ECO:0000313" key="1">
    <source>
        <dbReference type="EMBL" id="KAK1353242.1"/>
    </source>
</evidence>
<reference evidence="1" key="1">
    <citation type="submission" date="2023-02" db="EMBL/GenBank/DDBJ databases">
        <title>Genome of toxic invasive species Heracleum sosnowskyi carries increased number of genes despite the absence of recent whole-genome duplications.</title>
        <authorList>
            <person name="Schelkunov M."/>
            <person name="Shtratnikova V."/>
            <person name="Makarenko M."/>
            <person name="Klepikova A."/>
            <person name="Omelchenko D."/>
            <person name="Novikova G."/>
            <person name="Obukhova E."/>
            <person name="Bogdanov V."/>
            <person name="Penin A."/>
            <person name="Logacheva M."/>
        </authorList>
    </citation>
    <scope>NUCLEOTIDE SEQUENCE</scope>
    <source>
        <strain evidence="1">Hsosn_3</strain>
        <tissue evidence="1">Leaf</tissue>
    </source>
</reference>
<keyword evidence="2" id="KW-1185">Reference proteome</keyword>
<dbReference type="EMBL" id="JAUIZM010000013">
    <property type="protein sequence ID" value="KAK1353242.1"/>
    <property type="molecule type" value="Genomic_DNA"/>
</dbReference>
<gene>
    <name evidence="1" type="ORF">POM88_052377</name>
</gene>
<proteinExistence type="predicted"/>
<organism evidence="1 2">
    <name type="scientific">Heracleum sosnowskyi</name>
    <dbReference type="NCBI Taxonomy" id="360622"/>
    <lineage>
        <taxon>Eukaryota</taxon>
        <taxon>Viridiplantae</taxon>
        <taxon>Streptophyta</taxon>
        <taxon>Embryophyta</taxon>
        <taxon>Tracheophyta</taxon>
        <taxon>Spermatophyta</taxon>
        <taxon>Magnoliopsida</taxon>
        <taxon>eudicotyledons</taxon>
        <taxon>Gunneridae</taxon>
        <taxon>Pentapetalae</taxon>
        <taxon>asterids</taxon>
        <taxon>campanulids</taxon>
        <taxon>Apiales</taxon>
        <taxon>Apiaceae</taxon>
        <taxon>Apioideae</taxon>
        <taxon>apioid superclade</taxon>
        <taxon>Tordylieae</taxon>
        <taxon>Tordyliinae</taxon>
        <taxon>Heracleum</taxon>
    </lineage>
</organism>
<sequence length="140" mass="16309">MVSYNFSHNILVPLIKKIMKMLFDFKWQSLQLLRMMLLALGRVMSNLNKAIEEERYGLISVAFRAKVGEKYKLPLWSKLQKDYGAVACYKGRLTGFQESKWVDVELCILGEEHRKDLTDPYFESRLFVFVLGHGVDLDAK</sequence>
<accession>A0AAD8GQI4</accession>
<protein>
    <submittedName>
        <fullName evidence="1">Uncharacterized protein</fullName>
    </submittedName>
</protein>
<comment type="caution">
    <text evidence="1">The sequence shown here is derived from an EMBL/GenBank/DDBJ whole genome shotgun (WGS) entry which is preliminary data.</text>
</comment>
<reference evidence="1" key="2">
    <citation type="submission" date="2023-05" db="EMBL/GenBank/DDBJ databases">
        <authorList>
            <person name="Schelkunov M.I."/>
        </authorList>
    </citation>
    <scope>NUCLEOTIDE SEQUENCE</scope>
    <source>
        <strain evidence="1">Hsosn_3</strain>
        <tissue evidence="1">Leaf</tissue>
    </source>
</reference>
<dbReference type="Proteomes" id="UP001237642">
    <property type="component" value="Unassembled WGS sequence"/>
</dbReference>